<evidence type="ECO:0000313" key="3">
    <source>
        <dbReference type="EMBL" id="GGR18252.1"/>
    </source>
</evidence>
<name>A0A918CD64_9ACTN</name>
<reference evidence="3" key="1">
    <citation type="journal article" date="2014" name="Int. J. Syst. Evol. Microbiol.">
        <title>Complete genome sequence of Corynebacterium casei LMG S-19264T (=DSM 44701T), isolated from a smear-ripened cheese.</title>
        <authorList>
            <consortium name="US DOE Joint Genome Institute (JGI-PGF)"/>
            <person name="Walter F."/>
            <person name="Albersmeier A."/>
            <person name="Kalinowski J."/>
            <person name="Ruckert C."/>
        </authorList>
    </citation>
    <scope>NUCLEOTIDE SEQUENCE</scope>
    <source>
        <strain evidence="3">JCM 4346</strain>
    </source>
</reference>
<evidence type="ECO:0000256" key="1">
    <source>
        <dbReference type="SAM" id="MobiDB-lite"/>
    </source>
</evidence>
<keyword evidence="2" id="KW-0812">Transmembrane</keyword>
<gene>
    <name evidence="3" type="ORF">GCM10010251_37920</name>
</gene>
<accession>A0A918CD64</accession>
<organism evidence="3 4">
    <name type="scientific">Streptomyces aurantiogriseus</name>
    <dbReference type="NCBI Taxonomy" id="66870"/>
    <lineage>
        <taxon>Bacteria</taxon>
        <taxon>Bacillati</taxon>
        <taxon>Actinomycetota</taxon>
        <taxon>Actinomycetes</taxon>
        <taxon>Kitasatosporales</taxon>
        <taxon>Streptomycetaceae</taxon>
        <taxon>Streptomyces</taxon>
    </lineage>
</organism>
<dbReference type="RefSeq" id="WP_189937870.1">
    <property type="nucleotide sequence ID" value="NZ_BMSX01000008.1"/>
</dbReference>
<evidence type="ECO:0000313" key="4">
    <source>
        <dbReference type="Proteomes" id="UP000658320"/>
    </source>
</evidence>
<dbReference type="EMBL" id="BMSX01000008">
    <property type="protein sequence ID" value="GGR18252.1"/>
    <property type="molecule type" value="Genomic_DNA"/>
</dbReference>
<keyword evidence="2" id="KW-0472">Membrane</keyword>
<comment type="caution">
    <text evidence="3">The sequence shown here is derived from an EMBL/GenBank/DDBJ whole genome shotgun (WGS) entry which is preliminary data.</text>
</comment>
<proteinExistence type="predicted"/>
<sequence>MNHGAENERGVEGDFEERLRELLAEDAHTIHPAPAPYPAIRRRGVVERRRRMAALGAALVTLTAVPAGAYAVAGGNGGRGADTATPMTSVSAPQSTAATSTKPPAGPTGPATAGQLLDGVTFEQAAEGLEKCIGFDKEHASAGMGRTDPGKAADYRIILGMKSTGDSNSPGDGIFVVAVKEQPEGFRVICTVKDGEASGINISSGDAGPPDAGPVVADINSGKLYQQSFMDKGNWKLPFRWGLIGTVEPSVAKVTVSYGDSSATATLDHGWFVAAGVLNQQVTVAPHIKGYDASGKLVYDSDTDQTYEKTLP</sequence>
<dbReference type="AlphaFoldDB" id="A0A918CD64"/>
<dbReference type="Proteomes" id="UP000658320">
    <property type="component" value="Unassembled WGS sequence"/>
</dbReference>
<reference evidence="3" key="2">
    <citation type="submission" date="2020-09" db="EMBL/GenBank/DDBJ databases">
        <authorList>
            <person name="Sun Q."/>
            <person name="Ohkuma M."/>
        </authorList>
    </citation>
    <scope>NUCLEOTIDE SEQUENCE</scope>
    <source>
        <strain evidence="3">JCM 4346</strain>
    </source>
</reference>
<keyword evidence="2" id="KW-1133">Transmembrane helix</keyword>
<evidence type="ECO:0000256" key="2">
    <source>
        <dbReference type="SAM" id="Phobius"/>
    </source>
</evidence>
<protein>
    <submittedName>
        <fullName evidence="3">Uncharacterized protein</fullName>
    </submittedName>
</protein>
<feature type="transmembrane region" description="Helical" evidence="2">
    <location>
        <begin position="52"/>
        <end position="73"/>
    </location>
</feature>
<feature type="compositionally biased region" description="Low complexity" evidence="1">
    <location>
        <begin position="81"/>
        <end position="114"/>
    </location>
</feature>
<keyword evidence="4" id="KW-1185">Reference proteome</keyword>
<feature type="region of interest" description="Disordered" evidence="1">
    <location>
        <begin position="78"/>
        <end position="114"/>
    </location>
</feature>